<dbReference type="PROSITE" id="PS51257">
    <property type="entry name" value="PROKAR_LIPOPROTEIN"/>
    <property type="match status" value="1"/>
</dbReference>
<dbReference type="EC" id="3.5.1.81" evidence="4"/>
<keyword evidence="4" id="KW-0378">Hydrolase</keyword>
<dbReference type="RefSeq" id="WP_294173462.1">
    <property type="nucleotide sequence ID" value="NZ_CADCVZ010000034.1"/>
</dbReference>
<evidence type="ECO:0000259" key="3">
    <source>
        <dbReference type="Pfam" id="PF07969"/>
    </source>
</evidence>
<organism evidence="4">
    <name type="scientific">uncultured Sphingomonas sp</name>
    <dbReference type="NCBI Taxonomy" id="158754"/>
    <lineage>
        <taxon>Bacteria</taxon>
        <taxon>Pseudomonadati</taxon>
        <taxon>Pseudomonadota</taxon>
        <taxon>Alphaproteobacteria</taxon>
        <taxon>Sphingomonadales</taxon>
        <taxon>Sphingomonadaceae</taxon>
        <taxon>Sphingomonas</taxon>
        <taxon>environmental samples</taxon>
    </lineage>
</organism>
<dbReference type="Pfam" id="PF07969">
    <property type="entry name" value="Amidohydro_3"/>
    <property type="match status" value="1"/>
</dbReference>
<dbReference type="GO" id="GO:0005829">
    <property type="term" value="C:cytosol"/>
    <property type="evidence" value="ECO:0007669"/>
    <property type="project" value="TreeGrafter"/>
</dbReference>
<name>A0A6J4T344_9SPHN</name>
<dbReference type="InterPro" id="IPR011059">
    <property type="entry name" value="Metal-dep_hydrolase_composite"/>
</dbReference>
<dbReference type="InterPro" id="IPR013108">
    <property type="entry name" value="Amidohydro_3"/>
</dbReference>
<dbReference type="SUPFAM" id="SSF51556">
    <property type="entry name" value="Metallo-dependent hydrolases"/>
    <property type="match status" value="1"/>
</dbReference>
<feature type="region of interest" description="Disordered" evidence="1">
    <location>
        <begin position="559"/>
        <end position="584"/>
    </location>
</feature>
<feature type="signal peptide" evidence="2">
    <location>
        <begin position="1"/>
        <end position="15"/>
    </location>
</feature>
<dbReference type="GO" id="GO:0016812">
    <property type="term" value="F:hydrolase activity, acting on carbon-nitrogen (but not peptide) bonds, in cyclic amides"/>
    <property type="evidence" value="ECO:0007669"/>
    <property type="project" value="TreeGrafter"/>
</dbReference>
<keyword evidence="2" id="KW-0732">Signal</keyword>
<evidence type="ECO:0000313" key="4">
    <source>
        <dbReference type="EMBL" id="CAA9512125.1"/>
    </source>
</evidence>
<dbReference type="Gene3D" id="3.20.20.140">
    <property type="entry name" value="Metal-dependent hydrolases"/>
    <property type="match status" value="3"/>
</dbReference>
<reference evidence="4" key="1">
    <citation type="submission" date="2020-02" db="EMBL/GenBank/DDBJ databases">
        <authorList>
            <person name="Meier V. D."/>
        </authorList>
    </citation>
    <scope>NUCLEOTIDE SEQUENCE</scope>
    <source>
        <strain evidence="4">AVDCRST_MAG09</strain>
    </source>
</reference>
<dbReference type="InterPro" id="IPR032466">
    <property type="entry name" value="Metal_Hydrolase"/>
</dbReference>
<dbReference type="PANTHER" id="PTHR11647:SF1">
    <property type="entry name" value="COLLAPSIN RESPONSE MEDIATOR PROTEIN"/>
    <property type="match status" value="1"/>
</dbReference>
<dbReference type="Gene3D" id="2.30.40.10">
    <property type="entry name" value="Urease, subunit C, domain 1"/>
    <property type="match status" value="1"/>
</dbReference>
<protein>
    <submittedName>
        <fullName evidence="4">N-acyl-D-amino-acid deacylase</fullName>
        <ecNumber evidence="4">3.5.1.81</ecNumber>
    </submittedName>
</protein>
<accession>A0A6J4T344</accession>
<sequence length="584" mass="62192">MTAKFLVAVSLVAMAGGCATGPSSPAQLAAPASGSQQAAAYDVLIRGGTIYDGSGRAPYLGEVGIRGDRIVYAGPARAATARTVVDASGLAVAPGFINMLSWSTESLLVDPLGQSELRQGVTLEVMGEGWSMGPLNPAMKKLAVERQGDIKYPIEWTTLGDYLSFLERKGTALNVASFVGATTVRQHELGEADVDPTPAQLDRMRGLVRQAMEEGALGVGSSLIYPPAAFAETDELVALVSEAGKCGGMYISHMRSEGDRLLESIDELIEISRRSGAPAEIYHLKQVGRANWNKLDQVIAKVEAARASGLRITADMYTYTAGGTGVAASMPPWVQDGGTEAMLKRLKDPAVVARVKREMGRPGKNWENLYFHAGAGGILLSNLTEPSLKPLIGKTIADVAKQRGVSPEQLVIDLTLADQGRAGAIYFLMNEENVRRQTAIPWMSFGSDAEAAAPEGVFLKSSTHPRAYGNFARLLGRYVRDGRTMPLPEAIRRLSALPAANLGLRDRGSLAPGMAADVVLFDPATITDHATFEQPMRYATGVRDVFVNGVQVLKAGQPTGATPGRFVKGPGWRGWPDGGCRNRK</sequence>
<dbReference type="SUPFAM" id="SSF51338">
    <property type="entry name" value="Composite domain of metallo-dependent hydrolases"/>
    <property type="match status" value="1"/>
</dbReference>
<dbReference type="Gene3D" id="3.30.1490.130">
    <property type="entry name" value="D-aminoacylase. Domain 3"/>
    <property type="match status" value="1"/>
</dbReference>
<dbReference type="PANTHER" id="PTHR11647">
    <property type="entry name" value="HYDRANTOINASE/DIHYDROPYRIMIDINASE FAMILY MEMBER"/>
    <property type="match status" value="1"/>
</dbReference>
<dbReference type="InterPro" id="IPR050378">
    <property type="entry name" value="Metallo-dep_Hydrolases_sf"/>
</dbReference>
<dbReference type="EMBL" id="CADCVZ010000034">
    <property type="protein sequence ID" value="CAA9512125.1"/>
    <property type="molecule type" value="Genomic_DNA"/>
</dbReference>
<dbReference type="GO" id="GO:0047420">
    <property type="term" value="F:N-acyl-D-amino-acid deacylase activity"/>
    <property type="evidence" value="ECO:0007669"/>
    <property type="project" value="UniProtKB-EC"/>
</dbReference>
<feature type="domain" description="Amidohydrolase 3" evidence="3">
    <location>
        <begin position="84"/>
        <end position="552"/>
    </location>
</feature>
<gene>
    <name evidence="4" type="ORF">AVDCRST_MAG09-1441</name>
</gene>
<evidence type="ECO:0000256" key="2">
    <source>
        <dbReference type="SAM" id="SignalP"/>
    </source>
</evidence>
<dbReference type="InterPro" id="IPR023100">
    <property type="entry name" value="D-aminoacylase_insert_dom_sf"/>
</dbReference>
<proteinExistence type="predicted"/>
<evidence type="ECO:0000256" key="1">
    <source>
        <dbReference type="SAM" id="MobiDB-lite"/>
    </source>
</evidence>
<dbReference type="AlphaFoldDB" id="A0A6J4T344"/>
<feature type="chain" id="PRO_5026679981" evidence="2">
    <location>
        <begin position="16"/>
        <end position="584"/>
    </location>
</feature>
<dbReference type="CDD" id="cd01297">
    <property type="entry name" value="D-aminoacylase"/>
    <property type="match status" value="1"/>
</dbReference>